<dbReference type="EMBL" id="CP151764">
    <property type="protein sequence ID" value="WZU65590.1"/>
    <property type="molecule type" value="Genomic_DNA"/>
</dbReference>
<reference evidence="2 3" key="2">
    <citation type="submission" date="2024-08" db="EMBL/GenBank/DDBJ databases">
        <title>Phylogenomic analyses of a clade within the roseobacter group suggest taxonomic reassignments of species of the genera Aestuariivita, Citreicella, Loktanella, Nautella, Pelagibaca, Ruegeria, Thalassobius, Thiobacimonas and Tropicibacter, and the proposal o.</title>
        <authorList>
            <person name="Jeon C.O."/>
        </authorList>
    </citation>
    <scope>NUCLEOTIDE SEQUENCE [LARGE SCALE GENOMIC DNA]</scope>
    <source>
        <strain evidence="2 3">SS1-5</strain>
        <plasmid evidence="2 3">pSS1-5</plasmid>
    </source>
</reference>
<keyword evidence="3" id="KW-1185">Reference proteome</keyword>
<keyword evidence="2" id="KW-0614">Plasmid</keyword>
<evidence type="ECO:0000259" key="1">
    <source>
        <dbReference type="Pfam" id="PF03992"/>
    </source>
</evidence>
<proteinExistence type="predicted"/>
<evidence type="ECO:0000313" key="2">
    <source>
        <dbReference type="EMBL" id="WZU65590.1"/>
    </source>
</evidence>
<reference evidence="3" key="1">
    <citation type="submission" date="2024-04" db="EMBL/GenBank/DDBJ databases">
        <title>Phylogenomic analyses of a clade within the roseobacter group suggest taxonomic reassignments of species of the genera Aestuariivita, Citreicella, Loktanella, Nautella, Pelagibaca, Ruegeria, Thalassobius, Thiobacimonas and Tropicibacter, and the proposal o.</title>
        <authorList>
            <person name="Jeon C.O."/>
        </authorList>
    </citation>
    <scope>NUCLEOTIDE SEQUENCE [LARGE SCALE GENOMIC DNA]</scope>
    <source>
        <strain evidence="3">SS1-5</strain>
        <plasmid evidence="3">pSS1-5</plasmid>
    </source>
</reference>
<dbReference type="EC" id="1.-.-.-" evidence="2"/>
<dbReference type="SUPFAM" id="SSF54909">
    <property type="entry name" value="Dimeric alpha+beta barrel"/>
    <property type="match status" value="2"/>
</dbReference>
<feature type="domain" description="ABM" evidence="1">
    <location>
        <begin position="140"/>
        <end position="192"/>
    </location>
</feature>
<sequence>MSQIAFGTTPHPEDWLSHTARPELNGKRLGVLAHTWFKPEKADQLEPIFGTITDIAVEEPTCLVLDANQSLQDPLHNMMYEEWQDYDEFFETQLKRPYRMAFLRWLMPVMSAPIAAEFYEVLHRDGDFGSGSATVVLSGKIPNAAADEASRLGATYVKALLTDVSCAGASVIRSLNDPTHFVVVERWRDRAEIGCNLEDHPARKDYVSGMAAMTQSGRLNAETFRVHHNPGRFEITN</sequence>
<accession>A0AAN0M6H6</accession>
<dbReference type="PANTHER" id="PTHR33336">
    <property type="entry name" value="QUINOL MONOOXYGENASE YGIN-RELATED"/>
    <property type="match status" value="1"/>
</dbReference>
<dbReference type="AlphaFoldDB" id="A0AAN0M6H6"/>
<dbReference type="RefSeq" id="WP_342074933.1">
    <property type="nucleotide sequence ID" value="NZ_CP151764.2"/>
</dbReference>
<geneLocation type="plasmid" evidence="2 3">
    <name>pSS1-5</name>
</geneLocation>
<dbReference type="Gene3D" id="3.30.70.100">
    <property type="match status" value="2"/>
</dbReference>
<dbReference type="InterPro" id="IPR007138">
    <property type="entry name" value="ABM_dom"/>
</dbReference>
<dbReference type="InterPro" id="IPR050744">
    <property type="entry name" value="AI-2_Isomerase_LsrG"/>
</dbReference>
<dbReference type="InterPro" id="IPR011008">
    <property type="entry name" value="Dimeric_a/b-barrel"/>
</dbReference>
<feature type="domain" description="ABM" evidence="1">
    <location>
        <begin position="31"/>
        <end position="89"/>
    </location>
</feature>
<evidence type="ECO:0000313" key="3">
    <source>
        <dbReference type="Proteomes" id="UP001470809"/>
    </source>
</evidence>
<dbReference type="Pfam" id="PF03992">
    <property type="entry name" value="ABM"/>
    <property type="match status" value="2"/>
</dbReference>
<name>A0AAN0M6H6_9RHOB</name>
<organism evidence="2 3">
    <name type="scientific">Yoonia rhodophyticola</name>
    <dbReference type="NCBI Taxonomy" id="3137370"/>
    <lineage>
        <taxon>Bacteria</taxon>
        <taxon>Pseudomonadati</taxon>
        <taxon>Pseudomonadota</taxon>
        <taxon>Alphaproteobacteria</taxon>
        <taxon>Rhodobacterales</taxon>
        <taxon>Paracoccaceae</taxon>
        <taxon>Yoonia</taxon>
    </lineage>
</organism>
<gene>
    <name evidence="2" type="ORF">AABB31_00245</name>
</gene>
<keyword evidence="2" id="KW-0560">Oxidoreductase</keyword>
<dbReference type="GO" id="GO:0004497">
    <property type="term" value="F:monooxygenase activity"/>
    <property type="evidence" value="ECO:0007669"/>
    <property type="project" value="UniProtKB-KW"/>
</dbReference>
<protein>
    <submittedName>
        <fullName evidence="2">Quinol monooxygenase</fullName>
        <ecNumber evidence="2">1.-.-.-</ecNumber>
    </submittedName>
</protein>
<dbReference type="KEGG" id="yrh:AABB31_00245"/>
<dbReference type="PANTHER" id="PTHR33336:SF15">
    <property type="entry name" value="ABM DOMAIN-CONTAINING PROTEIN"/>
    <property type="match status" value="1"/>
</dbReference>
<keyword evidence="2" id="KW-0503">Monooxygenase</keyword>
<dbReference type="Proteomes" id="UP001470809">
    <property type="component" value="Plasmid pSS1-5"/>
</dbReference>